<dbReference type="STRING" id="45496.SAMN04488079_102113"/>
<dbReference type="GO" id="GO:0015031">
    <property type="term" value="P:protein transport"/>
    <property type="evidence" value="ECO:0007669"/>
    <property type="project" value="UniProtKB-KW"/>
</dbReference>
<evidence type="ECO:0000256" key="6">
    <source>
        <dbReference type="ARBA" id="ARBA00023136"/>
    </source>
</evidence>
<comment type="subcellular location">
    <subcellularLocation>
        <location evidence="1">Cell membrane</location>
        <topology evidence="1">Single-pass membrane protein</topology>
    </subcellularLocation>
    <subcellularLocation>
        <location evidence="7">Cell membrane</location>
        <topology evidence="7">Single-pass type II membrane protein</topology>
    </subcellularLocation>
</comment>
<dbReference type="Gene3D" id="3.30.420.270">
    <property type="match status" value="1"/>
</dbReference>
<reference evidence="10" key="1">
    <citation type="submission" date="2016-10" db="EMBL/GenBank/DDBJ databases">
        <authorList>
            <person name="Varghese N."/>
            <person name="Submissions S."/>
        </authorList>
    </citation>
    <scope>NUCLEOTIDE SEQUENCE [LARGE SCALE GENOMIC DNA]</scope>
    <source>
        <strain evidence="10">DSM 11578</strain>
    </source>
</reference>
<keyword evidence="6 8" id="KW-0472">Membrane</keyword>
<dbReference type="RefSeq" id="WP_091711503.1">
    <property type="nucleotide sequence ID" value="NZ_FOSH01000002.1"/>
</dbReference>
<evidence type="ECO:0000256" key="7">
    <source>
        <dbReference type="RuleBase" id="RU003879"/>
    </source>
</evidence>
<dbReference type="EMBL" id="FOSH01000002">
    <property type="protein sequence ID" value="SFJ86619.1"/>
    <property type="molecule type" value="Genomic_DNA"/>
</dbReference>
<dbReference type="PANTHER" id="PTHR30558">
    <property type="entry name" value="EXBD MEMBRANE COMPONENT OF PMF-DRIVEN MACROMOLECULE IMPORT SYSTEM"/>
    <property type="match status" value="1"/>
</dbReference>
<dbReference type="InterPro" id="IPR003400">
    <property type="entry name" value="ExbD"/>
</dbReference>
<comment type="similarity">
    <text evidence="2 7">Belongs to the ExbD/TolR family.</text>
</comment>
<keyword evidence="4 7" id="KW-0812">Transmembrane</keyword>
<name>A0A1I3UV81_9GAMM</name>
<keyword evidence="5 8" id="KW-1133">Transmembrane helix</keyword>
<dbReference type="Pfam" id="PF02472">
    <property type="entry name" value="ExbD"/>
    <property type="match status" value="1"/>
</dbReference>
<dbReference type="PANTHER" id="PTHR30558:SF3">
    <property type="entry name" value="BIOPOLYMER TRANSPORT PROTEIN EXBD-RELATED"/>
    <property type="match status" value="1"/>
</dbReference>
<protein>
    <submittedName>
        <fullName evidence="9">Outer membrane transport energization protein ExbD</fullName>
    </submittedName>
</protein>
<sequence length="142" mass="15662">MKVGQTIKHKKPDQDDSLVPLINIVFLMLIFFMVAGHISQSDPIKVQPPLSASDTKQIEQPLVIVVSDDGQVAIDQDIVADDNLLPSINQQFEAAADKEKFRILVKVDGSLPVERLQHVLSIIKQSGIKRVSLATQKQAEIS</sequence>
<dbReference type="Proteomes" id="UP000198924">
    <property type="component" value="Unassembled WGS sequence"/>
</dbReference>
<keyword evidence="3" id="KW-1003">Cell membrane</keyword>
<evidence type="ECO:0000256" key="2">
    <source>
        <dbReference type="ARBA" id="ARBA00005811"/>
    </source>
</evidence>
<evidence type="ECO:0000313" key="10">
    <source>
        <dbReference type="Proteomes" id="UP000198924"/>
    </source>
</evidence>
<evidence type="ECO:0000256" key="5">
    <source>
        <dbReference type="ARBA" id="ARBA00022989"/>
    </source>
</evidence>
<evidence type="ECO:0000256" key="3">
    <source>
        <dbReference type="ARBA" id="ARBA00022475"/>
    </source>
</evidence>
<evidence type="ECO:0000256" key="4">
    <source>
        <dbReference type="ARBA" id="ARBA00022692"/>
    </source>
</evidence>
<keyword evidence="7" id="KW-0653">Protein transport</keyword>
<dbReference type="GO" id="GO:0005886">
    <property type="term" value="C:plasma membrane"/>
    <property type="evidence" value="ECO:0007669"/>
    <property type="project" value="UniProtKB-SubCell"/>
</dbReference>
<organism evidence="9 10">
    <name type="scientific">Methylophaga sulfidovorans</name>
    <dbReference type="NCBI Taxonomy" id="45496"/>
    <lineage>
        <taxon>Bacteria</taxon>
        <taxon>Pseudomonadati</taxon>
        <taxon>Pseudomonadota</taxon>
        <taxon>Gammaproteobacteria</taxon>
        <taxon>Thiotrichales</taxon>
        <taxon>Piscirickettsiaceae</taxon>
        <taxon>Methylophaga</taxon>
    </lineage>
</organism>
<evidence type="ECO:0000313" key="9">
    <source>
        <dbReference type="EMBL" id="SFJ86619.1"/>
    </source>
</evidence>
<dbReference type="OrthoDB" id="9793581at2"/>
<gene>
    <name evidence="9" type="ORF">SAMN04488079_102113</name>
</gene>
<accession>A0A1I3UV81</accession>
<evidence type="ECO:0000256" key="8">
    <source>
        <dbReference type="SAM" id="Phobius"/>
    </source>
</evidence>
<proteinExistence type="inferred from homology"/>
<keyword evidence="10" id="KW-1185">Reference proteome</keyword>
<feature type="transmembrane region" description="Helical" evidence="8">
    <location>
        <begin position="21"/>
        <end position="39"/>
    </location>
</feature>
<dbReference type="GO" id="GO:0022857">
    <property type="term" value="F:transmembrane transporter activity"/>
    <property type="evidence" value="ECO:0007669"/>
    <property type="project" value="InterPro"/>
</dbReference>
<keyword evidence="7" id="KW-0813">Transport</keyword>
<evidence type="ECO:0000256" key="1">
    <source>
        <dbReference type="ARBA" id="ARBA00004162"/>
    </source>
</evidence>
<dbReference type="AlphaFoldDB" id="A0A1I3UV81"/>